<gene>
    <name evidence="5" type="ORF">Asi03nite_12880</name>
</gene>
<evidence type="ECO:0000313" key="6">
    <source>
        <dbReference type="Proteomes" id="UP000629619"/>
    </source>
</evidence>
<evidence type="ECO:0000256" key="3">
    <source>
        <dbReference type="SAM" id="Phobius"/>
    </source>
</evidence>
<evidence type="ECO:0000256" key="2">
    <source>
        <dbReference type="ARBA" id="ARBA00022801"/>
    </source>
</evidence>
<reference evidence="5" key="1">
    <citation type="submission" date="2021-01" db="EMBL/GenBank/DDBJ databases">
        <title>Whole genome shotgun sequence of Actinoplanes siamensis NBRC 109076.</title>
        <authorList>
            <person name="Komaki H."/>
            <person name="Tamura T."/>
        </authorList>
    </citation>
    <scope>NUCLEOTIDE SEQUENCE</scope>
    <source>
        <strain evidence="5">NBRC 109076</strain>
    </source>
</reference>
<proteinExistence type="predicted"/>
<feature type="transmembrane region" description="Helical" evidence="3">
    <location>
        <begin position="21"/>
        <end position="43"/>
    </location>
</feature>
<dbReference type="InterPro" id="IPR004843">
    <property type="entry name" value="Calcineurin-like_PHP"/>
</dbReference>
<keyword evidence="3" id="KW-1133">Transmembrane helix</keyword>
<protein>
    <submittedName>
        <fullName evidence="5">Metallophosphoesterase</fullName>
    </submittedName>
</protein>
<keyword evidence="6" id="KW-1185">Reference proteome</keyword>
<dbReference type="GO" id="GO:0046872">
    <property type="term" value="F:metal ion binding"/>
    <property type="evidence" value="ECO:0007669"/>
    <property type="project" value="UniProtKB-KW"/>
</dbReference>
<evidence type="ECO:0000256" key="1">
    <source>
        <dbReference type="ARBA" id="ARBA00022723"/>
    </source>
</evidence>
<keyword evidence="2" id="KW-0378">Hydrolase</keyword>
<dbReference type="AlphaFoldDB" id="A0A919N3L0"/>
<evidence type="ECO:0000313" key="5">
    <source>
        <dbReference type="EMBL" id="GIF03750.1"/>
    </source>
</evidence>
<keyword evidence="3" id="KW-0472">Membrane</keyword>
<evidence type="ECO:0000259" key="4">
    <source>
        <dbReference type="Pfam" id="PF00149"/>
    </source>
</evidence>
<keyword evidence="1" id="KW-0479">Metal-binding</keyword>
<dbReference type="GO" id="GO:0009245">
    <property type="term" value="P:lipid A biosynthetic process"/>
    <property type="evidence" value="ECO:0007669"/>
    <property type="project" value="TreeGrafter"/>
</dbReference>
<dbReference type="PANTHER" id="PTHR31302">
    <property type="entry name" value="TRANSMEMBRANE PROTEIN WITH METALLOPHOSPHOESTERASE DOMAIN-RELATED"/>
    <property type="match status" value="1"/>
</dbReference>
<dbReference type="Proteomes" id="UP000629619">
    <property type="component" value="Unassembled WGS sequence"/>
</dbReference>
<feature type="domain" description="Calcineurin-like phosphoesterase" evidence="4">
    <location>
        <begin position="169"/>
        <end position="338"/>
    </location>
</feature>
<dbReference type="PANTHER" id="PTHR31302:SF31">
    <property type="entry name" value="PHOSPHODIESTERASE YAEI"/>
    <property type="match status" value="1"/>
</dbReference>
<feature type="transmembrane region" description="Helical" evidence="3">
    <location>
        <begin position="124"/>
        <end position="144"/>
    </location>
</feature>
<dbReference type="Pfam" id="PF00149">
    <property type="entry name" value="Metallophos"/>
    <property type="match status" value="1"/>
</dbReference>
<dbReference type="GO" id="GO:0008758">
    <property type="term" value="F:UDP-2,3-diacylglucosamine hydrolase activity"/>
    <property type="evidence" value="ECO:0007669"/>
    <property type="project" value="TreeGrafter"/>
</dbReference>
<dbReference type="InterPro" id="IPR051158">
    <property type="entry name" value="Metallophosphoesterase_sf"/>
</dbReference>
<dbReference type="Gene3D" id="3.60.21.10">
    <property type="match status" value="1"/>
</dbReference>
<keyword evidence="3" id="KW-0812">Transmembrane</keyword>
<dbReference type="SUPFAM" id="SSF56300">
    <property type="entry name" value="Metallo-dependent phosphatases"/>
    <property type="match status" value="1"/>
</dbReference>
<comment type="caution">
    <text evidence="5">The sequence shown here is derived from an EMBL/GenBank/DDBJ whole genome shotgun (WGS) entry which is preliminary data.</text>
</comment>
<dbReference type="InterPro" id="IPR029052">
    <property type="entry name" value="Metallo-depent_PP-like"/>
</dbReference>
<dbReference type="GO" id="GO:0016020">
    <property type="term" value="C:membrane"/>
    <property type="evidence" value="ECO:0007669"/>
    <property type="project" value="GOC"/>
</dbReference>
<dbReference type="CDD" id="cd07385">
    <property type="entry name" value="MPP_YkuE_C"/>
    <property type="match status" value="1"/>
</dbReference>
<organism evidence="5 6">
    <name type="scientific">Actinoplanes siamensis</name>
    <dbReference type="NCBI Taxonomy" id="1223317"/>
    <lineage>
        <taxon>Bacteria</taxon>
        <taxon>Bacillati</taxon>
        <taxon>Actinomycetota</taxon>
        <taxon>Actinomycetes</taxon>
        <taxon>Micromonosporales</taxon>
        <taxon>Micromonosporaceae</taxon>
        <taxon>Actinoplanes</taxon>
    </lineage>
</organism>
<feature type="transmembrane region" description="Helical" evidence="3">
    <location>
        <begin position="95"/>
        <end position="118"/>
    </location>
</feature>
<name>A0A919N3L0_9ACTN</name>
<dbReference type="EMBL" id="BOMW01000013">
    <property type="protein sequence ID" value="GIF03750.1"/>
    <property type="molecule type" value="Genomic_DNA"/>
</dbReference>
<feature type="transmembrane region" description="Helical" evidence="3">
    <location>
        <begin position="55"/>
        <end position="75"/>
    </location>
</feature>
<sequence>MLACMSVEETAVEAKPRRRRAAARFGVILVAVLALLFGVPWATLVWSGNAWPAPVFVLGTLLFVLAAAAFPVLMFRGHGRRDDVSARIADTMLGVVWVLFTWSVLGQVAGLVLALAGVHDPVRSRVATAVVLVISLVLLLWGYAEAMRVSRVREVDVTIPRLGRGLDGLRVVLITDTHYGPIDRSRWSRGVVEVVNSLRPDIVAHTGDIADGEVPQRIGQASPLGDVRAALARVYVTGNHEYMSGAQGWVEYMSSLGWEALHNRHLVVSRGGDSLVVAGVDDRTAAGSGVPGHHTDHEAALAGADPALPVLLLAHQPQQIGGAVAHGIDLQLSGHTHGGQMWPFHYLVRIDQPVLQGLSRHSARTQLYTSRGTGFWGPPFRIFAPSEITLLTLRAG</sequence>
<accession>A0A919N3L0</accession>